<reference evidence="3 4" key="1">
    <citation type="submission" date="2018-11" db="EMBL/GenBank/DDBJ databases">
        <title>Tabrizicola sp. isolated from sediment of alpine lake.</title>
        <authorList>
            <person name="Liu Z."/>
        </authorList>
    </citation>
    <scope>NUCLEOTIDE SEQUENCE [LARGE SCALE GENOMIC DNA]</scope>
    <source>
        <strain evidence="3 4">DRYC-M-16</strain>
    </source>
</reference>
<comment type="caution">
    <text evidence="3">The sequence shown here is derived from an EMBL/GenBank/DDBJ whole genome shotgun (WGS) entry which is preliminary data.</text>
</comment>
<evidence type="ECO:0000256" key="1">
    <source>
        <dbReference type="SAM" id="SignalP"/>
    </source>
</evidence>
<feature type="chain" id="PRO_5045227761" evidence="1">
    <location>
        <begin position="23"/>
        <end position="263"/>
    </location>
</feature>
<dbReference type="RefSeq" id="WP_135429389.1">
    <property type="nucleotide sequence ID" value="NZ_RPEM01000003.1"/>
</dbReference>
<feature type="domain" description="Peptidoglycan binding-like" evidence="2">
    <location>
        <begin position="203"/>
        <end position="255"/>
    </location>
</feature>
<name>A0ABY2KRP2_9RHOB</name>
<sequence length="263" mass="28171">MRTLTFPLLLIAGLGAAAPATAQDFGDILSGVAKSLVTQEMDKNAFSQAQSQNTVTAYRSYLSQYPQGAYRINAERALQRLGASVTQPAPVEPAQPVSAAARAAAAEAALGLTRTQRVQLQTQLTKLGYPTGVADGLWGSNTRTAIRRWQTANKLTSTGYVTQAQVTLIARQAGPVAGPAPVTPDPDAVDDRTEERLLGLTVAERREIQRRLTTLGYRTGGVDGVFGANTRSALSAWQRDEGLRATGYMTADQLRELRRQTGI</sequence>
<dbReference type="Pfam" id="PF01471">
    <property type="entry name" value="PG_binding_1"/>
    <property type="match status" value="2"/>
</dbReference>
<evidence type="ECO:0000259" key="2">
    <source>
        <dbReference type="Pfam" id="PF01471"/>
    </source>
</evidence>
<dbReference type="Proteomes" id="UP000297741">
    <property type="component" value="Unassembled WGS sequence"/>
</dbReference>
<evidence type="ECO:0000313" key="3">
    <source>
        <dbReference type="EMBL" id="TGD44129.1"/>
    </source>
</evidence>
<keyword evidence="4" id="KW-1185">Reference proteome</keyword>
<organism evidence="3 4">
    <name type="scientific">Pseudotabrizicola sediminis</name>
    <dbReference type="NCBI Taxonomy" id="2486418"/>
    <lineage>
        <taxon>Bacteria</taxon>
        <taxon>Pseudomonadati</taxon>
        <taxon>Pseudomonadota</taxon>
        <taxon>Alphaproteobacteria</taxon>
        <taxon>Rhodobacterales</taxon>
        <taxon>Paracoccaceae</taxon>
        <taxon>Pseudotabrizicola</taxon>
    </lineage>
</organism>
<dbReference type="EMBL" id="RPEM01000003">
    <property type="protein sequence ID" value="TGD44129.1"/>
    <property type="molecule type" value="Genomic_DNA"/>
</dbReference>
<proteinExistence type="predicted"/>
<keyword evidence="1" id="KW-0732">Signal</keyword>
<feature type="signal peptide" evidence="1">
    <location>
        <begin position="1"/>
        <end position="22"/>
    </location>
</feature>
<gene>
    <name evidence="3" type="ORF">EEB11_05360</name>
</gene>
<protein>
    <submittedName>
        <fullName evidence="3">Peptidoglycan-binding protein</fullName>
    </submittedName>
</protein>
<accession>A0ABY2KRP2</accession>
<evidence type="ECO:0000313" key="4">
    <source>
        <dbReference type="Proteomes" id="UP000297741"/>
    </source>
</evidence>
<dbReference type="SUPFAM" id="SSF47090">
    <property type="entry name" value="PGBD-like"/>
    <property type="match status" value="2"/>
</dbReference>
<dbReference type="Gene3D" id="1.10.101.10">
    <property type="entry name" value="PGBD-like superfamily/PGBD"/>
    <property type="match status" value="2"/>
</dbReference>
<dbReference type="InterPro" id="IPR036365">
    <property type="entry name" value="PGBD-like_sf"/>
</dbReference>
<dbReference type="InterPro" id="IPR002477">
    <property type="entry name" value="Peptidoglycan-bd-like"/>
</dbReference>
<dbReference type="InterPro" id="IPR036366">
    <property type="entry name" value="PGBDSf"/>
</dbReference>
<feature type="domain" description="Peptidoglycan binding-like" evidence="2">
    <location>
        <begin position="115"/>
        <end position="167"/>
    </location>
</feature>